<dbReference type="EMBL" id="SMCQ01000028">
    <property type="protein sequence ID" value="TCV91989.1"/>
    <property type="molecule type" value="Genomic_DNA"/>
</dbReference>
<feature type="transmembrane region" description="Helical" evidence="1">
    <location>
        <begin position="326"/>
        <end position="345"/>
    </location>
</feature>
<protein>
    <submittedName>
        <fullName evidence="2">Uncharacterized protein</fullName>
    </submittedName>
</protein>
<keyword evidence="1" id="KW-0472">Membrane</keyword>
<keyword evidence="1" id="KW-0812">Transmembrane</keyword>
<gene>
    <name evidence="2" type="ORF">EDD60_12823</name>
</gene>
<evidence type="ECO:0000313" key="3">
    <source>
        <dbReference type="Proteomes" id="UP000295515"/>
    </source>
</evidence>
<evidence type="ECO:0000256" key="1">
    <source>
        <dbReference type="SAM" id="Phobius"/>
    </source>
</evidence>
<organism evidence="2 3">
    <name type="scientific">Longibaculum muris</name>
    <dbReference type="NCBI Taxonomy" id="1796628"/>
    <lineage>
        <taxon>Bacteria</taxon>
        <taxon>Bacillati</taxon>
        <taxon>Bacillota</taxon>
        <taxon>Erysipelotrichia</taxon>
        <taxon>Erysipelotrichales</taxon>
        <taxon>Coprobacillaceae</taxon>
        <taxon>Longibaculum</taxon>
    </lineage>
</organism>
<accession>A0A4V2W3H6</accession>
<feature type="transmembrane region" description="Helical" evidence="1">
    <location>
        <begin position="62"/>
        <end position="91"/>
    </location>
</feature>
<feature type="transmembrane region" description="Helical" evidence="1">
    <location>
        <begin position="112"/>
        <end position="129"/>
    </location>
</feature>
<comment type="caution">
    <text evidence="2">The sequence shown here is derived from an EMBL/GenBank/DDBJ whole genome shotgun (WGS) entry which is preliminary data.</text>
</comment>
<dbReference type="GeneID" id="98916563"/>
<reference evidence="2 3" key="1">
    <citation type="submission" date="2019-03" db="EMBL/GenBank/DDBJ databases">
        <title>Genomic Encyclopedia of Type Strains, Phase IV (KMG-IV): sequencing the most valuable type-strain genomes for metagenomic binning, comparative biology and taxonomic classification.</title>
        <authorList>
            <person name="Goeker M."/>
        </authorList>
    </citation>
    <scope>NUCLEOTIDE SEQUENCE [LARGE SCALE GENOMIC DNA]</scope>
    <source>
        <strain evidence="2 3">DSM 29487</strain>
    </source>
</reference>
<proteinExistence type="predicted"/>
<evidence type="ECO:0000313" key="2">
    <source>
        <dbReference type="EMBL" id="TCV91989.1"/>
    </source>
</evidence>
<keyword evidence="1" id="KW-1133">Transmembrane helix</keyword>
<feature type="transmembrane region" description="Helical" evidence="1">
    <location>
        <begin position="141"/>
        <end position="163"/>
    </location>
</feature>
<sequence>MNYRDLLDLKNQKLVDEVYAHVKDRDDEQIDEAYQQISEKNNTQYKTTLKQINLYLDKASQIAGIIGMIIFAILFIVCGSFILAFFFMYLNVILIDSMQGLYNWIYGFGMKVYDFLFAKAIGITALQYLGGKTDLSTTTGFYILGFATLLIFFFSTIFILSFFKKVEPKKIQEKLSLKDSYHYLQVDENDSFAYIRFRFQKKFKRRHRDYFERYFQAYIQIFDHYQEVQGTFQDLTTIQKVKIIFFTMINTIKNVLGSFSKPLFASVVFIIIYWQNFTYTNLFTLELFLKALPFGHFMLAVLNQSYSIVSHTFFKGILLYFNLEFAKLLSFCICLTFVCFLYSVITKKVLESLRQYHRRKNYYLKINQGLLEENHVYHKCYRYSVSFLVFVVMVSSAIGAYYLNETQSPLQLMNAKDREEVVMNMEIRDRIKIKLNDYALKNRQLSTVWGNLYADDYVQKDTLNQLALPNNPYLITYTCYHEKDANKLVKSLKGLKIKKTETFSYGVNEKGFVIKDHNIVIVMANKEKIGGLTALLKPLSVDEEKEFMAYLGYKVS</sequence>
<name>A0A4V2W3H6_9FIRM</name>
<keyword evidence="3" id="KW-1185">Reference proteome</keyword>
<feature type="transmembrane region" description="Helical" evidence="1">
    <location>
        <begin position="383"/>
        <end position="403"/>
    </location>
</feature>
<dbReference type="RefSeq" id="WP_132226509.1">
    <property type="nucleotide sequence ID" value="NZ_JANKBF010000003.1"/>
</dbReference>
<feature type="transmembrane region" description="Helical" evidence="1">
    <location>
        <begin position="255"/>
        <end position="274"/>
    </location>
</feature>
<dbReference type="AlphaFoldDB" id="A0A4V2W3H6"/>
<dbReference type="Proteomes" id="UP000295515">
    <property type="component" value="Unassembled WGS sequence"/>
</dbReference>